<dbReference type="AlphaFoldDB" id="X1M2T5"/>
<sequence length="74" mass="8208">MRKSKPMDILVIGDVGFGKTEVAVRAAFEAGIKFSKELLVAITKNGYLELSILNKFLMVLSLFVRFSVAVILFL</sequence>
<dbReference type="InterPro" id="IPR027417">
    <property type="entry name" value="P-loop_NTPase"/>
</dbReference>
<keyword evidence="1" id="KW-0472">Membrane</keyword>
<name>X1M2T5_9ZZZZ</name>
<evidence type="ECO:0000256" key="1">
    <source>
        <dbReference type="SAM" id="Phobius"/>
    </source>
</evidence>
<evidence type="ECO:0000313" key="2">
    <source>
        <dbReference type="EMBL" id="GAI00709.1"/>
    </source>
</evidence>
<accession>X1M2T5</accession>
<keyword evidence="1" id="KW-1133">Transmembrane helix</keyword>
<organism evidence="2">
    <name type="scientific">marine sediment metagenome</name>
    <dbReference type="NCBI Taxonomy" id="412755"/>
    <lineage>
        <taxon>unclassified sequences</taxon>
        <taxon>metagenomes</taxon>
        <taxon>ecological metagenomes</taxon>
    </lineage>
</organism>
<comment type="caution">
    <text evidence="2">The sequence shown here is derived from an EMBL/GenBank/DDBJ whole genome shotgun (WGS) entry which is preliminary data.</text>
</comment>
<dbReference type="SUPFAM" id="SSF52540">
    <property type="entry name" value="P-loop containing nucleoside triphosphate hydrolases"/>
    <property type="match status" value="1"/>
</dbReference>
<feature type="transmembrane region" description="Helical" evidence="1">
    <location>
        <begin position="52"/>
        <end position="73"/>
    </location>
</feature>
<dbReference type="EMBL" id="BARU01046270">
    <property type="protein sequence ID" value="GAI00709.1"/>
    <property type="molecule type" value="Genomic_DNA"/>
</dbReference>
<gene>
    <name evidence="2" type="ORF">S03H2_69870</name>
</gene>
<proteinExistence type="predicted"/>
<protein>
    <submittedName>
        <fullName evidence="2">Uncharacterized protein</fullName>
    </submittedName>
</protein>
<reference evidence="2" key="1">
    <citation type="journal article" date="2014" name="Front. Microbiol.">
        <title>High frequency of phylogenetically diverse reductive dehalogenase-homologous genes in deep subseafloor sedimentary metagenomes.</title>
        <authorList>
            <person name="Kawai M."/>
            <person name="Futagami T."/>
            <person name="Toyoda A."/>
            <person name="Takaki Y."/>
            <person name="Nishi S."/>
            <person name="Hori S."/>
            <person name="Arai W."/>
            <person name="Tsubouchi T."/>
            <person name="Morono Y."/>
            <person name="Uchiyama I."/>
            <person name="Ito T."/>
            <person name="Fujiyama A."/>
            <person name="Inagaki F."/>
            <person name="Takami H."/>
        </authorList>
    </citation>
    <scope>NUCLEOTIDE SEQUENCE</scope>
    <source>
        <strain evidence="2">Expedition CK06-06</strain>
    </source>
</reference>
<dbReference type="Gene3D" id="3.40.50.300">
    <property type="entry name" value="P-loop containing nucleotide triphosphate hydrolases"/>
    <property type="match status" value="1"/>
</dbReference>
<keyword evidence="1" id="KW-0812">Transmembrane</keyword>